<proteinExistence type="predicted"/>
<dbReference type="AlphaFoldDB" id="A0A7S1YH59"/>
<evidence type="ECO:0000313" key="3">
    <source>
        <dbReference type="EMBL" id="CAD9302869.1"/>
    </source>
</evidence>
<dbReference type="GO" id="GO:0005737">
    <property type="term" value="C:cytoplasm"/>
    <property type="evidence" value="ECO:0007669"/>
    <property type="project" value="TreeGrafter"/>
</dbReference>
<dbReference type="GO" id="GO:0051082">
    <property type="term" value="F:unfolded protein binding"/>
    <property type="evidence" value="ECO:0007669"/>
    <property type="project" value="TreeGrafter"/>
</dbReference>
<dbReference type="CDD" id="cd06257">
    <property type="entry name" value="DnaJ"/>
    <property type="match status" value="1"/>
</dbReference>
<dbReference type="PRINTS" id="PR00625">
    <property type="entry name" value="JDOMAIN"/>
</dbReference>
<dbReference type="InterPro" id="IPR036869">
    <property type="entry name" value="J_dom_sf"/>
</dbReference>
<dbReference type="InterPro" id="IPR001623">
    <property type="entry name" value="DnaJ_domain"/>
</dbReference>
<dbReference type="SMART" id="SM00271">
    <property type="entry name" value="DnaJ"/>
    <property type="match status" value="1"/>
</dbReference>
<feature type="compositionally biased region" description="Basic and acidic residues" evidence="1">
    <location>
        <begin position="18"/>
        <end position="39"/>
    </location>
</feature>
<dbReference type="Gene3D" id="1.10.287.110">
    <property type="entry name" value="DnaJ domain"/>
    <property type="match status" value="1"/>
</dbReference>
<protein>
    <recommendedName>
        <fullName evidence="2">J domain-containing protein</fullName>
    </recommendedName>
</protein>
<feature type="region of interest" description="Disordered" evidence="1">
    <location>
        <begin position="1"/>
        <end position="39"/>
    </location>
</feature>
<reference evidence="3" key="1">
    <citation type="submission" date="2021-01" db="EMBL/GenBank/DDBJ databases">
        <authorList>
            <person name="Corre E."/>
            <person name="Pelletier E."/>
            <person name="Niang G."/>
            <person name="Scheremetjew M."/>
            <person name="Finn R."/>
            <person name="Kale V."/>
            <person name="Holt S."/>
            <person name="Cochrane G."/>
            <person name="Meng A."/>
            <person name="Brown T."/>
            <person name="Cohen L."/>
        </authorList>
    </citation>
    <scope>NUCLEOTIDE SEQUENCE</scope>
    <source>
        <strain evidence="3">CCMP 410</strain>
    </source>
</reference>
<evidence type="ECO:0000256" key="1">
    <source>
        <dbReference type="SAM" id="MobiDB-lite"/>
    </source>
</evidence>
<name>A0A7S1YH59_9STRA</name>
<dbReference type="GO" id="GO:0051087">
    <property type="term" value="F:protein-folding chaperone binding"/>
    <property type="evidence" value="ECO:0007669"/>
    <property type="project" value="TreeGrafter"/>
</dbReference>
<evidence type="ECO:0000259" key="2">
    <source>
        <dbReference type="PROSITE" id="PS50076"/>
    </source>
</evidence>
<feature type="region of interest" description="Disordered" evidence="1">
    <location>
        <begin position="292"/>
        <end position="335"/>
    </location>
</feature>
<feature type="domain" description="J" evidence="2">
    <location>
        <begin position="414"/>
        <end position="482"/>
    </location>
</feature>
<organism evidence="3">
    <name type="scientific">Grammatophora oceanica</name>
    <dbReference type="NCBI Taxonomy" id="210454"/>
    <lineage>
        <taxon>Eukaryota</taxon>
        <taxon>Sar</taxon>
        <taxon>Stramenopiles</taxon>
        <taxon>Ochrophyta</taxon>
        <taxon>Bacillariophyta</taxon>
        <taxon>Fragilariophyceae</taxon>
        <taxon>Fragilariophycidae</taxon>
        <taxon>Rhabdonematales</taxon>
        <taxon>Grammatophoraceae</taxon>
        <taxon>Grammatophora</taxon>
    </lineage>
</organism>
<dbReference type="PANTHER" id="PTHR43948">
    <property type="entry name" value="DNAJ HOMOLOG SUBFAMILY B"/>
    <property type="match status" value="1"/>
</dbReference>
<accession>A0A7S1YH59</accession>
<gene>
    <name evidence="3" type="ORF">GOCE00092_LOCUS22698</name>
</gene>
<dbReference type="PANTHER" id="PTHR43948:SF10">
    <property type="entry name" value="MRJ, ISOFORM E"/>
    <property type="match status" value="1"/>
</dbReference>
<dbReference type="EMBL" id="HBGK01043239">
    <property type="protein sequence ID" value="CAD9302869.1"/>
    <property type="molecule type" value="Transcribed_RNA"/>
</dbReference>
<feature type="compositionally biased region" description="Low complexity" evidence="1">
    <location>
        <begin position="8"/>
        <end position="17"/>
    </location>
</feature>
<dbReference type="PROSITE" id="PS50076">
    <property type="entry name" value="DNAJ_2"/>
    <property type="match status" value="1"/>
</dbReference>
<dbReference type="GO" id="GO:0044183">
    <property type="term" value="F:protein folding chaperone"/>
    <property type="evidence" value="ECO:0007669"/>
    <property type="project" value="TreeGrafter"/>
</dbReference>
<sequence>MEAEAELLRQQEQAAAAEVERKRVAETRRKAREVERKERKRLAEAAKAKRLEEEERARKEKERQEQLAKRRNYWMGKIDLENRTVERLVLLLATEFCRTHSCNRSDLLKDPEAKEKLQDQAKDTFRELYEQVECRVVVKDSGQDRLDGRVGIALHWDDSKGKLRVGLESKKKGKNLQHVYILPDHVEILATKMSYKKKRQKHAVSLAFIASLYEDASLIFEVEKSLVDELMAQSSTEKFLHAYCETKDKEEAIAEQREAKQRIAEEAEERKRRAERIRREKEEWERQRAEYEERKERLKRMQQQRKEKQEKRKKKQTRAEAASARGADEQDGDEHFRGRCQCSGCRLEREYAERFFEDFFGRRSRARRGASFGFQAGGGFFFFSNSDDDSEDDARWDDEFNRRHEQEHMEKNSKAAACLGVDENASEDEINKAFRKLSLKYHPDKFRPELHKNGMTKDDAEEHFKKLSDARDEMLLFRERNE</sequence>
<dbReference type="Pfam" id="PF00226">
    <property type="entry name" value="DnaJ"/>
    <property type="match status" value="1"/>
</dbReference>
<dbReference type="SUPFAM" id="SSF46565">
    <property type="entry name" value="Chaperone J-domain"/>
    <property type="match status" value="1"/>
</dbReference>